<dbReference type="GO" id="GO:0032301">
    <property type="term" value="C:MutSalpha complex"/>
    <property type="evidence" value="ECO:0007669"/>
    <property type="project" value="TreeGrafter"/>
</dbReference>
<dbReference type="InterPro" id="IPR045076">
    <property type="entry name" value="MutS"/>
</dbReference>
<dbReference type="SMART" id="SM00533">
    <property type="entry name" value="MUTSd"/>
    <property type="match status" value="1"/>
</dbReference>
<keyword evidence="5 6" id="KW-0238">DNA-binding</keyword>
<dbReference type="Pfam" id="PF05188">
    <property type="entry name" value="MutS_II"/>
    <property type="match status" value="1"/>
</dbReference>
<dbReference type="FunFam" id="3.40.1170.10:FF:000002">
    <property type="entry name" value="DNA mismatch repair protein"/>
    <property type="match status" value="1"/>
</dbReference>
<organism evidence="10 11">
    <name type="scientific">Callorhinchus milii</name>
    <name type="common">Ghost shark</name>
    <dbReference type="NCBI Taxonomy" id="7868"/>
    <lineage>
        <taxon>Eukaryota</taxon>
        <taxon>Metazoa</taxon>
        <taxon>Chordata</taxon>
        <taxon>Craniata</taxon>
        <taxon>Vertebrata</taxon>
        <taxon>Chondrichthyes</taxon>
        <taxon>Holocephali</taxon>
        <taxon>Chimaeriformes</taxon>
        <taxon>Callorhinchidae</taxon>
        <taxon>Callorhinchus</taxon>
    </lineage>
</organism>
<evidence type="ECO:0000256" key="7">
    <source>
        <dbReference type="RuleBase" id="RU003756"/>
    </source>
</evidence>
<dbReference type="STRING" id="7868.ENSCMIP00000006784"/>
<dbReference type="SMART" id="SM00293">
    <property type="entry name" value="PWWP"/>
    <property type="match status" value="1"/>
</dbReference>
<dbReference type="InterPro" id="IPR017261">
    <property type="entry name" value="DNA_mismatch_repair_MutS/MSH"/>
</dbReference>
<dbReference type="Ensembl" id="ENSCMIT00000006998.1">
    <property type="protein sequence ID" value="ENSCMIP00000006784.1"/>
    <property type="gene ID" value="ENSCMIG00000003786.1"/>
</dbReference>
<dbReference type="Pfam" id="PF01624">
    <property type="entry name" value="MutS_I"/>
    <property type="match status" value="1"/>
</dbReference>
<dbReference type="GO" id="GO:0140664">
    <property type="term" value="F:ATP-dependent DNA damage sensor activity"/>
    <property type="evidence" value="ECO:0007669"/>
    <property type="project" value="InterPro"/>
</dbReference>
<feature type="compositionally biased region" description="Gly residues" evidence="8">
    <location>
        <begin position="259"/>
        <end position="268"/>
    </location>
</feature>
<keyword evidence="11" id="KW-1185">Reference proteome</keyword>
<reference evidence="11" key="2">
    <citation type="journal article" date="2007" name="PLoS Biol.">
        <title>Survey sequencing and comparative analysis of the elephant shark (Callorhinchus milii) genome.</title>
        <authorList>
            <person name="Venkatesh B."/>
            <person name="Kirkness E.F."/>
            <person name="Loh Y.H."/>
            <person name="Halpern A.L."/>
            <person name="Lee A.P."/>
            <person name="Johnson J."/>
            <person name="Dandona N."/>
            <person name="Viswanathan L.D."/>
            <person name="Tay A."/>
            <person name="Venter J.C."/>
            <person name="Strausberg R.L."/>
            <person name="Brenner S."/>
        </authorList>
    </citation>
    <scope>NUCLEOTIDE SEQUENCE [LARGE SCALE GENOMIC DNA]</scope>
</reference>
<reference evidence="10" key="5">
    <citation type="submission" date="2025-09" db="UniProtKB">
        <authorList>
            <consortium name="Ensembl"/>
        </authorList>
    </citation>
    <scope>IDENTIFICATION</scope>
</reference>
<dbReference type="InterPro" id="IPR016151">
    <property type="entry name" value="DNA_mismatch_repair_MutS_N"/>
</dbReference>
<dbReference type="PROSITE" id="PS00486">
    <property type="entry name" value="DNA_MISMATCH_REPAIR_2"/>
    <property type="match status" value="1"/>
</dbReference>
<dbReference type="PANTHER" id="PTHR11361">
    <property type="entry name" value="DNA MISMATCH REPAIR PROTEIN MUTS FAMILY MEMBER"/>
    <property type="match status" value="1"/>
</dbReference>
<dbReference type="Gene3D" id="2.30.30.140">
    <property type="match status" value="1"/>
</dbReference>
<feature type="compositionally biased region" description="Acidic residues" evidence="8">
    <location>
        <begin position="100"/>
        <end position="115"/>
    </location>
</feature>
<evidence type="ECO:0000256" key="4">
    <source>
        <dbReference type="ARBA" id="ARBA00022840"/>
    </source>
</evidence>
<dbReference type="PIRSF" id="PIRSF037677">
    <property type="entry name" value="DNA_mis_repair_Msh6"/>
    <property type="match status" value="1"/>
</dbReference>
<dbReference type="Gene3D" id="1.10.1420.10">
    <property type="match status" value="2"/>
</dbReference>
<dbReference type="OMA" id="TPMMAQY"/>
<dbReference type="InterPro" id="IPR000432">
    <property type="entry name" value="DNA_mismatch_repair_MutS_C"/>
</dbReference>
<dbReference type="InterPro" id="IPR007861">
    <property type="entry name" value="DNA_mismatch_repair_MutS_clamp"/>
</dbReference>
<evidence type="ECO:0000256" key="5">
    <source>
        <dbReference type="ARBA" id="ARBA00023125"/>
    </source>
</evidence>
<keyword evidence="2 6" id="KW-0547">Nucleotide-binding</keyword>
<comment type="similarity">
    <text evidence="1 6 7">Belongs to the DNA mismatch repair MutS family.</text>
</comment>
<evidence type="ECO:0000313" key="11">
    <source>
        <dbReference type="Proteomes" id="UP000314986"/>
    </source>
</evidence>
<dbReference type="SUPFAM" id="SSF55271">
    <property type="entry name" value="DNA repair protein MutS, domain I"/>
    <property type="match status" value="1"/>
</dbReference>
<dbReference type="Pfam" id="PF05190">
    <property type="entry name" value="MutS_IV"/>
    <property type="match status" value="1"/>
</dbReference>
<dbReference type="Pfam" id="PF00488">
    <property type="entry name" value="MutS_V"/>
    <property type="match status" value="1"/>
</dbReference>
<accession>A0A4W3HAA5</accession>
<feature type="domain" description="PWWP" evidence="9">
    <location>
        <begin position="1"/>
        <end position="54"/>
    </location>
</feature>
<name>A0A4W3HAA5_CALMI</name>
<dbReference type="AlphaFoldDB" id="A0A4W3HAA5"/>
<evidence type="ECO:0000256" key="2">
    <source>
        <dbReference type="ARBA" id="ARBA00022741"/>
    </source>
</evidence>
<dbReference type="Gene3D" id="3.40.50.300">
    <property type="entry name" value="P-loop containing nucleotide triphosphate hydrolases"/>
    <property type="match status" value="1"/>
</dbReference>
<feature type="compositionally biased region" description="Basic and acidic residues" evidence="8">
    <location>
        <begin position="274"/>
        <end position="299"/>
    </location>
</feature>
<dbReference type="InParanoid" id="A0A4W3HAA5"/>
<keyword evidence="6 7" id="KW-0234">DNA repair</keyword>
<keyword evidence="3 6" id="KW-0227">DNA damage</keyword>
<dbReference type="GeneTree" id="ENSGT00550000075024"/>
<dbReference type="PANTHER" id="PTHR11361:SF148">
    <property type="entry name" value="DNA MISMATCH REPAIR PROTEIN MSH6"/>
    <property type="match status" value="1"/>
</dbReference>
<dbReference type="CDD" id="cd05837">
    <property type="entry name" value="PWWP_MSH6"/>
    <property type="match status" value="1"/>
</dbReference>
<dbReference type="InterPro" id="IPR007696">
    <property type="entry name" value="DNA_mismatch_repair_MutS_core"/>
</dbReference>
<dbReference type="FunFam" id="3.40.50.300:FF:000645">
    <property type="entry name" value="DNA mismatch repair protein"/>
    <property type="match status" value="1"/>
</dbReference>
<dbReference type="InterPro" id="IPR000313">
    <property type="entry name" value="PWWP_dom"/>
</dbReference>
<dbReference type="SUPFAM" id="SSF48334">
    <property type="entry name" value="DNA repair protein MutS, domain III"/>
    <property type="match status" value="1"/>
</dbReference>
<dbReference type="SUPFAM" id="SSF63748">
    <property type="entry name" value="Tudor/PWWP/MBT"/>
    <property type="match status" value="1"/>
</dbReference>
<dbReference type="FunFam" id="1.10.1420.10:FF:000005">
    <property type="entry name" value="DNA mismatch repair protein"/>
    <property type="match status" value="1"/>
</dbReference>
<dbReference type="CDD" id="cd03286">
    <property type="entry name" value="ABC_MSH6_euk"/>
    <property type="match status" value="1"/>
</dbReference>
<sequence>EGYPWWPSLVYDHPTTDEFLRGKGKSLRVHVQFFDDPPTRGWVSVKYIKLYAGSDCKEAQRGGLYFSGKPEIRRAMEMADNAIQQPKEKRLELAVCTEPSEPESGAEEEEEEMELDGVSSGSEDDKENNSEDEAKGRKRPGRATRLASAKTKRRRIVVESDSEASSSEDEFKPDQQEGSSEESSSGADEGPISEPESEPDQDSPVKAPFKRKRGSPGPRSVGRQAPCALSETPKRAPAVGAKSRLSGFSAPESFDSQSNGGGAGGGPASTGQAEKWDHEKLEWLKPGKRRDAERRKEADPDYDPTTLHVPDDFLSRCTPGMRRWWELKAQMLDAVLFYKVGKFYELYHMDAVTGVSELGLVFMRGSWAHSGFPEIAFGRFSEALVQRGFKAARVEQTETPEMMEVRCKATVRPTKFDRVVRREVCRVITKGTRTYGVLDGEPADGRSHYLMCVKEKADEGAPGCPRAYGVCFVDASLGRFHLGQFRDDRHCSRLRTLLAQRCPAQVLYERGNLSAEAGKILKGALTRALQEGLQPGSQFWDGPKTLRALAEEDYFGAGNGPEALPHVIRGMVSPTDLLRNSSTGSAEGSLLERLDRCHTPFGKRLLRQWLCVPLADPAAIADRLDAVEDLMAAPGQVTEVGEALRRVPDLERLLSRIHGIGTPPSKDHPDSRAVLYEETTYSKRKIADFLWTLDGFKVFQKILGVLGPAVGDFKSKLLKRALSLQGDPPGDGLFPDLSAELKRWDEAFDHQKAKYSGVITPRGGFDPEYDQALADMKETERRLQDYLDKQRKRLGCKTVAFWGTAKNRYQLEIPESVADRHVPEEYELKSTKKGYKRYWTKEIEGMLEAMLNAEERRASALQDCMRRLFYNFDKNYKNWQTAVECIAVLDVLISLAHYSQGGDGPMCRPVVCLPEEDACSFLELRGSRHPCVSKTFFGDDFIPNDLVVGRGESEDAEGSDGAAQASCMLVTGPNMGGKSTLMRQAGLLVIMAQLGCYVPAESCKLTPVDRVFTRLGASDRIMSGESTFFVELSETSSILQHATQHSLVLLDELGRGTATYDGTAIASAVVKELAENIRCRTLFSTHYHSLVEDFSHSSAVRLGHMACMVENECEDPSQETITFLYKFIKGACPKSYGFNAARLADIPEEIIQKGHQKAKEFEKTTSCLRLFK</sequence>
<dbReference type="GO" id="GO:0006298">
    <property type="term" value="P:mismatch repair"/>
    <property type="evidence" value="ECO:0007669"/>
    <property type="project" value="InterPro"/>
</dbReference>
<reference evidence="10" key="4">
    <citation type="submission" date="2025-08" db="UniProtKB">
        <authorList>
            <consortium name="Ensembl"/>
        </authorList>
    </citation>
    <scope>IDENTIFICATION</scope>
</reference>
<dbReference type="Proteomes" id="UP000314986">
    <property type="component" value="Unassembled WGS sequence"/>
</dbReference>
<reference evidence="11" key="3">
    <citation type="journal article" date="2014" name="Nature">
        <title>Elephant shark genome provides unique insights into gnathostome evolution.</title>
        <authorList>
            <consortium name="International Elephant Shark Genome Sequencing Consortium"/>
            <person name="Venkatesh B."/>
            <person name="Lee A.P."/>
            <person name="Ravi V."/>
            <person name="Maurya A.K."/>
            <person name="Lian M.M."/>
            <person name="Swann J.B."/>
            <person name="Ohta Y."/>
            <person name="Flajnik M.F."/>
            <person name="Sutoh Y."/>
            <person name="Kasahara M."/>
            <person name="Hoon S."/>
            <person name="Gangu V."/>
            <person name="Roy S.W."/>
            <person name="Irimia M."/>
            <person name="Korzh V."/>
            <person name="Kondrychyn I."/>
            <person name="Lim Z.W."/>
            <person name="Tay B.H."/>
            <person name="Tohari S."/>
            <person name="Kong K.W."/>
            <person name="Ho S."/>
            <person name="Lorente-Galdos B."/>
            <person name="Quilez J."/>
            <person name="Marques-Bonet T."/>
            <person name="Raney B.J."/>
            <person name="Ingham P.W."/>
            <person name="Tay A."/>
            <person name="Hillier L.W."/>
            <person name="Minx P."/>
            <person name="Boehm T."/>
            <person name="Wilson R.K."/>
            <person name="Brenner S."/>
            <person name="Warren W.C."/>
        </authorList>
    </citation>
    <scope>NUCLEOTIDE SEQUENCE [LARGE SCALE GENOMIC DNA]</scope>
</reference>
<dbReference type="SUPFAM" id="SSF52540">
    <property type="entry name" value="P-loop containing nucleoside triphosphate hydrolases"/>
    <property type="match status" value="1"/>
</dbReference>
<evidence type="ECO:0000259" key="9">
    <source>
        <dbReference type="PROSITE" id="PS50812"/>
    </source>
</evidence>
<feature type="compositionally biased region" description="Low complexity" evidence="8">
    <location>
        <begin position="177"/>
        <end position="186"/>
    </location>
</feature>
<dbReference type="PROSITE" id="PS50812">
    <property type="entry name" value="PWWP"/>
    <property type="match status" value="1"/>
</dbReference>
<evidence type="ECO:0000256" key="6">
    <source>
        <dbReference type="PIRNR" id="PIRNR037677"/>
    </source>
</evidence>
<evidence type="ECO:0000256" key="3">
    <source>
        <dbReference type="ARBA" id="ARBA00022763"/>
    </source>
</evidence>
<dbReference type="Pfam" id="PF05192">
    <property type="entry name" value="MutS_III"/>
    <property type="match status" value="1"/>
</dbReference>
<dbReference type="InterPro" id="IPR007860">
    <property type="entry name" value="DNA_mmatch_repair_MutS_con_dom"/>
</dbReference>
<protein>
    <recommendedName>
        <fullName evidence="6">DNA mismatch repair protein</fullName>
    </recommendedName>
</protein>
<evidence type="ECO:0000313" key="10">
    <source>
        <dbReference type="Ensembl" id="ENSCMIP00000006784.1"/>
    </source>
</evidence>
<feature type="region of interest" description="Disordered" evidence="8">
    <location>
        <begin position="95"/>
        <end position="305"/>
    </location>
</feature>
<dbReference type="SUPFAM" id="SSF53150">
    <property type="entry name" value="DNA repair protein MutS, domain II"/>
    <property type="match status" value="1"/>
</dbReference>
<dbReference type="Gene3D" id="3.40.1170.10">
    <property type="entry name" value="DNA repair protein MutS, domain I"/>
    <property type="match status" value="1"/>
</dbReference>
<dbReference type="InterPro" id="IPR036187">
    <property type="entry name" value="DNA_mismatch_repair_MutS_sf"/>
</dbReference>
<comment type="function">
    <text evidence="6 7">Component of the post-replicative DNA mismatch repair system (MMR).</text>
</comment>
<dbReference type="GO" id="GO:0030983">
    <property type="term" value="F:mismatched DNA binding"/>
    <property type="evidence" value="ECO:0007669"/>
    <property type="project" value="UniProtKB-UniRule"/>
</dbReference>
<dbReference type="InterPro" id="IPR027417">
    <property type="entry name" value="P-loop_NTPase"/>
</dbReference>
<reference evidence="11" key="1">
    <citation type="journal article" date="2006" name="Science">
        <title>Ancient noncoding elements conserved in the human genome.</title>
        <authorList>
            <person name="Venkatesh B."/>
            <person name="Kirkness E.F."/>
            <person name="Loh Y.H."/>
            <person name="Halpern A.L."/>
            <person name="Lee A.P."/>
            <person name="Johnson J."/>
            <person name="Dandona N."/>
            <person name="Viswanathan L.D."/>
            <person name="Tay A."/>
            <person name="Venter J.C."/>
            <person name="Strausberg R.L."/>
            <person name="Brenner S."/>
        </authorList>
    </citation>
    <scope>NUCLEOTIDE SEQUENCE [LARGE SCALE GENOMIC DNA]</scope>
</reference>
<evidence type="ECO:0000256" key="1">
    <source>
        <dbReference type="ARBA" id="ARBA00006271"/>
    </source>
</evidence>
<dbReference type="Pfam" id="PF00855">
    <property type="entry name" value="PWWP"/>
    <property type="match status" value="1"/>
</dbReference>
<dbReference type="InterPro" id="IPR036678">
    <property type="entry name" value="MutS_con_dom_sf"/>
</dbReference>
<dbReference type="SMART" id="SM00534">
    <property type="entry name" value="MUTSac"/>
    <property type="match status" value="1"/>
</dbReference>
<proteinExistence type="inferred from homology"/>
<keyword evidence="4 6" id="KW-0067">ATP-binding</keyword>
<dbReference type="InterPro" id="IPR007695">
    <property type="entry name" value="DNA_mismatch_repair_MutS-lik_N"/>
</dbReference>
<dbReference type="GO" id="GO:0005524">
    <property type="term" value="F:ATP binding"/>
    <property type="evidence" value="ECO:0007669"/>
    <property type="project" value="UniProtKB-UniRule"/>
</dbReference>
<evidence type="ECO:0000256" key="8">
    <source>
        <dbReference type="SAM" id="MobiDB-lite"/>
    </source>
</evidence>
<dbReference type="FunCoup" id="A0A4W3HAA5">
    <property type="interactions" value="568"/>
</dbReference>